<dbReference type="PANTHER" id="PTHR48016">
    <property type="entry name" value="MAP KINASE KINASE KINASE SSK2-RELATED-RELATED"/>
    <property type="match status" value="1"/>
</dbReference>
<name>A0A7R8VWJ8_TIMDO</name>
<feature type="domain" description="Protein kinase" evidence="8">
    <location>
        <begin position="1"/>
        <end position="261"/>
    </location>
</feature>
<evidence type="ECO:0000256" key="5">
    <source>
        <dbReference type="ARBA" id="ARBA00022777"/>
    </source>
</evidence>
<keyword evidence="6" id="KW-0067">ATP-binding</keyword>
<keyword evidence="2" id="KW-0723">Serine/threonine-protein kinase</keyword>
<dbReference type="Gene3D" id="1.10.510.10">
    <property type="entry name" value="Transferase(Phosphotransferase) domain 1"/>
    <property type="match status" value="1"/>
</dbReference>
<dbReference type="InterPro" id="IPR011009">
    <property type="entry name" value="Kinase-like_dom_sf"/>
</dbReference>
<keyword evidence="3" id="KW-0808">Transferase</keyword>
<dbReference type="InterPro" id="IPR050538">
    <property type="entry name" value="MAP_kinase_kinase_kinase"/>
</dbReference>
<protein>
    <recommendedName>
        <fullName evidence="8">Protein kinase domain-containing protein</fullName>
    </recommendedName>
</protein>
<dbReference type="PANTHER" id="PTHR48016:SF32">
    <property type="entry name" value="MITOGEN-ACTIVATED PROTEIN KINASE KINASE KINASE 4"/>
    <property type="match status" value="1"/>
</dbReference>
<dbReference type="EMBL" id="OA579032">
    <property type="protein sequence ID" value="CAD7206117.1"/>
    <property type="molecule type" value="Genomic_DNA"/>
</dbReference>
<dbReference type="SUPFAM" id="SSF56112">
    <property type="entry name" value="Protein kinase-like (PK-like)"/>
    <property type="match status" value="1"/>
</dbReference>
<keyword evidence="5" id="KW-0418">Kinase</keyword>
<dbReference type="GO" id="GO:0004674">
    <property type="term" value="F:protein serine/threonine kinase activity"/>
    <property type="evidence" value="ECO:0007669"/>
    <property type="project" value="UniProtKB-KW"/>
</dbReference>
<dbReference type="InterPro" id="IPR000719">
    <property type="entry name" value="Prot_kinase_dom"/>
</dbReference>
<evidence type="ECO:0000256" key="6">
    <source>
        <dbReference type="ARBA" id="ARBA00022840"/>
    </source>
</evidence>
<accession>A0A7R8VWJ8</accession>
<dbReference type="Pfam" id="PF00069">
    <property type="entry name" value="Pkinase"/>
    <property type="match status" value="1"/>
</dbReference>
<evidence type="ECO:0000256" key="7">
    <source>
        <dbReference type="SAM" id="MobiDB-lite"/>
    </source>
</evidence>
<evidence type="ECO:0000256" key="2">
    <source>
        <dbReference type="ARBA" id="ARBA00022527"/>
    </source>
</evidence>
<dbReference type="SMART" id="SM00220">
    <property type="entry name" value="S_TKc"/>
    <property type="match status" value="1"/>
</dbReference>
<dbReference type="PROSITE" id="PS00108">
    <property type="entry name" value="PROTEIN_KINASE_ST"/>
    <property type="match status" value="1"/>
</dbReference>
<evidence type="ECO:0000259" key="8">
    <source>
        <dbReference type="PROSITE" id="PS50011"/>
    </source>
</evidence>
<dbReference type="AlphaFoldDB" id="A0A7R8VWJ8"/>
<dbReference type="PROSITE" id="PS50011">
    <property type="entry name" value="PROTEIN_KINASE_DOM"/>
    <property type="match status" value="1"/>
</dbReference>
<evidence type="ECO:0000256" key="4">
    <source>
        <dbReference type="ARBA" id="ARBA00022741"/>
    </source>
</evidence>
<dbReference type="GO" id="GO:0035556">
    <property type="term" value="P:intracellular signal transduction"/>
    <property type="evidence" value="ECO:0007669"/>
    <property type="project" value="UniProtKB-ARBA"/>
</dbReference>
<sequence>MLIFMEFCAEGTLESLVVATENGLPEALIRRYTLQMLLGVSELHNHGIVHRDIKSANIFLTDEGNSLKLGDFGSAAKIKAHTTVVGELQGYVGTQGTIANLHSAEALYHKDCYKTFTQARNISTAQLKGVSLGEIIDLALMEMVVLMLIAAICDRVVANINSEIFPPNGNRETHSMARPTPNREIQDDDPIGIIPRPGAMSFIGCISTAMQCSGLEELFKGNSSAVVQLISTLSALPEMFGTGEPIKSQNQPSRISAHVYMTTLVLYSPKLADSFVGRGEEIRNNS</sequence>
<feature type="region of interest" description="Disordered" evidence="7">
    <location>
        <begin position="169"/>
        <end position="189"/>
    </location>
</feature>
<evidence type="ECO:0000313" key="9">
    <source>
        <dbReference type="EMBL" id="CAD7206117.1"/>
    </source>
</evidence>
<organism evidence="9">
    <name type="scientific">Timema douglasi</name>
    <name type="common">Walking stick</name>
    <dbReference type="NCBI Taxonomy" id="61478"/>
    <lineage>
        <taxon>Eukaryota</taxon>
        <taxon>Metazoa</taxon>
        <taxon>Ecdysozoa</taxon>
        <taxon>Arthropoda</taxon>
        <taxon>Hexapoda</taxon>
        <taxon>Insecta</taxon>
        <taxon>Pterygota</taxon>
        <taxon>Neoptera</taxon>
        <taxon>Polyneoptera</taxon>
        <taxon>Phasmatodea</taxon>
        <taxon>Timematodea</taxon>
        <taxon>Timematoidea</taxon>
        <taxon>Timematidae</taxon>
        <taxon>Timema</taxon>
    </lineage>
</organism>
<evidence type="ECO:0000256" key="3">
    <source>
        <dbReference type="ARBA" id="ARBA00022679"/>
    </source>
</evidence>
<gene>
    <name evidence="9" type="ORF">TDIB3V08_LOCUS12266</name>
</gene>
<reference evidence="9" key="1">
    <citation type="submission" date="2020-11" db="EMBL/GenBank/DDBJ databases">
        <authorList>
            <person name="Tran Van P."/>
        </authorList>
    </citation>
    <scope>NUCLEOTIDE SEQUENCE</scope>
</reference>
<proteinExistence type="inferred from homology"/>
<keyword evidence="4" id="KW-0547">Nucleotide-binding</keyword>
<evidence type="ECO:0000256" key="1">
    <source>
        <dbReference type="ARBA" id="ARBA00006529"/>
    </source>
</evidence>
<dbReference type="GO" id="GO:0005524">
    <property type="term" value="F:ATP binding"/>
    <property type="evidence" value="ECO:0007669"/>
    <property type="project" value="UniProtKB-KW"/>
</dbReference>
<comment type="similarity">
    <text evidence="1">Belongs to the protein kinase superfamily. STE Ser/Thr protein kinase family. MAP kinase kinase kinase subfamily.</text>
</comment>
<dbReference type="InterPro" id="IPR008271">
    <property type="entry name" value="Ser/Thr_kinase_AS"/>
</dbReference>